<dbReference type="SUPFAM" id="SSF55811">
    <property type="entry name" value="Nudix"/>
    <property type="match status" value="1"/>
</dbReference>
<protein>
    <recommendedName>
        <fullName evidence="7">Nudix hydrolase domain-containing protein</fullName>
    </recommendedName>
</protein>
<dbReference type="InterPro" id="IPR045121">
    <property type="entry name" value="CoAse"/>
</dbReference>
<sequence length="173" mass="18709">MGRAAVAIILQETAEDGVSVLIIERARHDGDPWSGDLAFPGGRLEPGEDDQAAAERETLEEVGVDLSGARLLGRLDDRPARILPLTVCAFVYAVDTKPNLVISDEVSEAFWIGVADLIDTDRHCDHLAPVDAGRFPAIDLLGPGRPLLWGVTYFFLCEMLRDVGHQLPLSAPA</sequence>
<accession>A0A382KD79</accession>
<dbReference type="Pfam" id="PF00293">
    <property type="entry name" value="NUDIX"/>
    <property type="match status" value="1"/>
</dbReference>
<dbReference type="InterPro" id="IPR015797">
    <property type="entry name" value="NUDIX_hydrolase-like_dom_sf"/>
</dbReference>
<reference evidence="8" key="1">
    <citation type="submission" date="2018-05" db="EMBL/GenBank/DDBJ databases">
        <authorList>
            <person name="Lanie J.A."/>
            <person name="Ng W.-L."/>
            <person name="Kazmierczak K.M."/>
            <person name="Andrzejewski T.M."/>
            <person name="Davidsen T.M."/>
            <person name="Wayne K.J."/>
            <person name="Tettelin H."/>
            <person name="Glass J.I."/>
            <person name="Rusch D."/>
            <person name="Podicherti R."/>
            <person name="Tsui H.-C.T."/>
            <person name="Winkler M.E."/>
        </authorList>
    </citation>
    <scope>NUCLEOTIDE SEQUENCE</scope>
</reference>
<evidence type="ECO:0000313" key="8">
    <source>
        <dbReference type="EMBL" id="SVC22129.1"/>
    </source>
</evidence>
<keyword evidence="4" id="KW-0378">Hydrolase</keyword>
<dbReference type="AlphaFoldDB" id="A0A382KD79"/>
<evidence type="ECO:0000256" key="4">
    <source>
        <dbReference type="ARBA" id="ARBA00022801"/>
    </source>
</evidence>
<dbReference type="InterPro" id="IPR020084">
    <property type="entry name" value="NUDIX_hydrolase_CS"/>
</dbReference>
<keyword evidence="5" id="KW-0460">Magnesium</keyword>
<dbReference type="CDD" id="cd03426">
    <property type="entry name" value="NUDIX_CoAse_Nudt7"/>
    <property type="match status" value="1"/>
</dbReference>
<evidence type="ECO:0000259" key="7">
    <source>
        <dbReference type="PROSITE" id="PS51462"/>
    </source>
</evidence>
<dbReference type="InterPro" id="IPR000086">
    <property type="entry name" value="NUDIX_hydrolase_dom"/>
</dbReference>
<name>A0A382KD79_9ZZZZ</name>
<dbReference type="PROSITE" id="PS00893">
    <property type="entry name" value="NUDIX_BOX"/>
    <property type="match status" value="1"/>
</dbReference>
<dbReference type="PROSITE" id="PS51462">
    <property type="entry name" value="NUDIX"/>
    <property type="match status" value="1"/>
</dbReference>
<dbReference type="PANTHER" id="PTHR12992:SF11">
    <property type="entry name" value="MITOCHONDRIAL COENZYME A DIPHOSPHATASE NUDT8"/>
    <property type="match status" value="1"/>
</dbReference>
<evidence type="ECO:0000256" key="2">
    <source>
        <dbReference type="ARBA" id="ARBA00001946"/>
    </source>
</evidence>
<dbReference type="EMBL" id="UINC01079785">
    <property type="protein sequence ID" value="SVC22129.1"/>
    <property type="molecule type" value="Genomic_DNA"/>
</dbReference>
<dbReference type="GO" id="GO:0010945">
    <property type="term" value="F:coenzyme A diphosphatase activity"/>
    <property type="evidence" value="ECO:0007669"/>
    <property type="project" value="InterPro"/>
</dbReference>
<evidence type="ECO:0000256" key="5">
    <source>
        <dbReference type="ARBA" id="ARBA00022842"/>
    </source>
</evidence>
<organism evidence="8">
    <name type="scientific">marine metagenome</name>
    <dbReference type="NCBI Taxonomy" id="408172"/>
    <lineage>
        <taxon>unclassified sequences</taxon>
        <taxon>metagenomes</taxon>
        <taxon>ecological metagenomes</taxon>
    </lineage>
</organism>
<dbReference type="PANTHER" id="PTHR12992">
    <property type="entry name" value="NUDIX HYDROLASE"/>
    <property type="match status" value="1"/>
</dbReference>
<comment type="cofactor">
    <cofactor evidence="1">
        <name>Mn(2+)</name>
        <dbReference type="ChEBI" id="CHEBI:29035"/>
    </cofactor>
</comment>
<keyword evidence="6" id="KW-0464">Manganese</keyword>
<feature type="domain" description="Nudix hydrolase" evidence="7">
    <location>
        <begin position="1"/>
        <end position="137"/>
    </location>
</feature>
<evidence type="ECO:0000256" key="3">
    <source>
        <dbReference type="ARBA" id="ARBA00022723"/>
    </source>
</evidence>
<dbReference type="Gene3D" id="3.90.79.10">
    <property type="entry name" value="Nucleoside Triphosphate Pyrophosphohydrolase"/>
    <property type="match status" value="1"/>
</dbReference>
<comment type="cofactor">
    <cofactor evidence="2">
        <name>Mg(2+)</name>
        <dbReference type="ChEBI" id="CHEBI:18420"/>
    </cofactor>
</comment>
<gene>
    <name evidence="8" type="ORF">METZ01_LOCUS274983</name>
</gene>
<evidence type="ECO:0000256" key="6">
    <source>
        <dbReference type="ARBA" id="ARBA00023211"/>
    </source>
</evidence>
<dbReference type="GO" id="GO:0046872">
    <property type="term" value="F:metal ion binding"/>
    <property type="evidence" value="ECO:0007669"/>
    <property type="project" value="UniProtKB-KW"/>
</dbReference>
<keyword evidence="3" id="KW-0479">Metal-binding</keyword>
<proteinExistence type="predicted"/>
<evidence type="ECO:0000256" key="1">
    <source>
        <dbReference type="ARBA" id="ARBA00001936"/>
    </source>
</evidence>